<dbReference type="GO" id="GO:0006891">
    <property type="term" value="P:intra-Golgi vesicle-mediated transport"/>
    <property type="evidence" value="ECO:0007669"/>
    <property type="project" value="TreeGrafter"/>
</dbReference>
<dbReference type="InterPro" id="IPR002553">
    <property type="entry name" value="Clathrin/coatomer_adapt-like_N"/>
</dbReference>
<dbReference type="FunFam" id="1.25.10.10:FF:000078">
    <property type="entry name" value="Coatomer subunit gamma"/>
    <property type="match status" value="1"/>
</dbReference>
<keyword evidence="9 12" id="KW-0333">Golgi apparatus</keyword>
<dbReference type="Pfam" id="PF08752">
    <property type="entry name" value="COP-gamma_platf"/>
    <property type="match status" value="1"/>
</dbReference>
<evidence type="ECO:0000256" key="10">
    <source>
        <dbReference type="ARBA" id="ARBA00023136"/>
    </source>
</evidence>
<dbReference type="InterPro" id="IPR011989">
    <property type="entry name" value="ARM-like"/>
</dbReference>
<dbReference type="Gene3D" id="2.60.40.1480">
    <property type="entry name" value="Coatomer, gamma subunit, appendage domain"/>
    <property type="match status" value="1"/>
</dbReference>
<evidence type="ECO:0000313" key="17">
    <source>
        <dbReference type="EMBL" id="CAD8433301.1"/>
    </source>
</evidence>
<dbReference type="FunFam" id="3.30.310.10:FF:000011">
    <property type="entry name" value="Coatomer subunit gamma"/>
    <property type="match status" value="1"/>
</dbReference>
<evidence type="ECO:0000256" key="1">
    <source>
        <dbReference type="ARBA" id="ARBA00004255"/>
    </source>
</evidence>
<dbReference type="InterPro" id="IPR016024">
    <property type="entry name" value="ARM-type_fold"/>
</dbReference>
<dbReference type="GO" id="GO:0006886">
    <property type="term" value="P:intracellular protein transport"/>
    <property type="evidence" value="ECO:0007669"/>
    <property type="project" value="InterPro"/>
</dbReference>
<reference evidence="17" key="1">
    <citation type="submission" date="2021-01" db="EMBL/GenBank/DDBJ databases">
        <authorList>
            <person name="Corre E."/>
            <person name="Pelletier E."/>
            <person name="Niang G."/>
            <person name="Scheremetjew M."/>
            <person name="Finn R."/>
            <person name="Kale V."/>
            <person name="Holt S."/>
            <person name="Cochrane G."/>
            <person name="Meng A."/>
            <person name="Brown T."/>
            <person name="Cohen L."/>
        </authorList>
    </citation>
    <scope>NUCLEOTIDE SEQUENCE</scope>
    <source>
        <strain evidence="17">CCAC1681</strain>
    </source>
</reference>
<evidence type="ECO:0000256" key="6">
    <source>
        <dbReference type="ARBA" id="ARBA00022737"/>
    </source>
</evidence>
<dbReference type="SUPFAM" id="SSF49348">
    <property type="entry name" value="Clathrin adaptor appendage domain"/>
    <property type="match status" value="1"/>
</dbReference>
<comment type="subcellular location">
    <subcellularLocation>
        <location evidence="12">Cytoplasm</location>
    </subcellularLocation>
    <subcellularLocation>
        <location evidence="1 12">Golgi apparatus membrane</location>
        <topology evidence="1 12">Peripheral membrane protein</topology>
        <orientation evidence="1 12">Cytoplasmic side</orientation>
    </subcellularLocation>
    <subcellularLocation>
        <location evidence="12">Cytoplasmic vesicle</location>
        <location evidence="12">COPI-coated vesicle membrane</location>
        <topology evidence="12">Peripheral membrane protein</topology>
        <orientation evidence="12">Cytoplasmic side</orientation>
    </subcellularLocation>
</comment>
<dbReference type="GO" id="GO:0005793">
    <property type="term" value="C:endoplasmic reticulum-Golgi intermediate compartment"/>
    <property type="evidence" value="ECO:0007669"/>
    <property type="project" value="TreeGrafter"/>
</dbReference>
<dbReference type="EMBL" id="HBEN01003024">
    <property type="protein sequence ID" value="CAD8433301.1"/>
    <property type="molecule type" value="Transcribed_RNA"/>
</dbReference>
<evidence type="ECO:0000256" key="8">
    <source>
        <dbReference type="ARBA" id="ARBA00022927"/>
    </source>
</evidence>
<gene>
    <name evidence="17" type="ORF">MSP1401_LOCUS2467</name>
</gene>
<dbReference type="FunFam" id="1.25.10.10:FF:000071">
    <property type="entry name" value="Coatomer subunit gamma"/>
    <property type="match status" value="1"/>
</dbReference>
<evidence type="ECO:0000256" key="2">
    <source>
        <dbReference type="ARBA" id="ARBA00010720"/>
    </source>
</evidence>
<evidence type="ECO:0000256" key="12">
    <source>
        <dbReference type="PIRNR" id="PIRNR037093"/>
    </source>
</evidence>
<dbReference type="Pfam" id="PF16381">
    <property type="entry name" value="Coatomer_g_Cpla"/>
    <property type="match status" value="1"/>
</dbReference>
<evidence type="ECO:0000259" key="16">
    <source>
        <dbReference type="Pfam" id="PF16381"/>
    </source>
</evidence>
<evidence type="ECO:0000259" key="15">
    <source>
        <dbReference type="Pfam" id="PF08752"/>
    </source>
</evidence>
<dbReference type="FunFam" id="2.60.40.1480:FF:000001">
    <property type="entry name" value="Coatomer subunit gamma"/>
    <property type="match status" value="1"/>
</dbReference>
<dbReference type="Gene3D" id="3.30.310.10">
    <property type="entry name" value="TATA-Binding Protein"/>
    <property type="match status" value="1"/>
</dbReference>
<keyword evidence="4 12" id="KW-0813">Transport</keyword>
<keyword evidence="5 12" id="KW-0963">Cytoplasm</keyword>
<comment type="similarity">
    <text evidence="2 12">Belongs to the COPG family.</text>
</comment>
<dbReference type="InterPro" id="IPR037067">
    <property type="entry name" value="Coatomer_gsu_app_sf"/>
</dbReference>
<dbReference type="InterPro" id="IPR013041">
    <property type="entry name" value="Clathrin_app_Ig-like_sf"/>
</dbReference>
<evidence type="ECO:0000256" key="11">
    <source>
        <dbReference type="ARBA" id="ARBA00023329"/>
    </source>
</evidence>
<dbReference type="InterPro" id="IPR013040">
    <property type="entry name" value="Coatomer_gsu_app_Ig-like_dom"/>
</dbReference>
<dbReference type="GO" id="GO:0000139">
    <property type="term" value="C:Golgi membrane"/>
    <property type="evidence" value="ECO:0007669"/>
    <property type="project" value="UniProtKB-SubCell"/>
</dbReference>
<feature type="domain" description="Coatomer gamma subunit appendage Ig-like subdomain" evidence="15">
    <location>
        <begin position="641"/>
        <end position="787"/>
    </location>
</feature>
<keyword evidence="6" id="KW-0677">Repeat</keyword>
<dbReference type="InterPro" id="IPR012295">
    <property type="entry name" value="TBP_dom_sf"/>
</dbReference>
<dbReference type="Pfam" id="PF01602">
    <property type="entry name" value="Adaptin_N"/>
    <property type="match status" value="1"/>
</dbReference>
<feature type="region of interest" description="Disordered" evidence="13">
    <location>
        <begin position="1"/>
        <end position="22"/>
    </location>
</feature>
<name>A0A7S0CVX9_MICPS</name>
<accession>A0A7S0CVX9</accession>
<keyword evidence="8 12" id="KW-0653">Protein transport</keyword>
<organism evidence="17">
    <name type="scientific">Micromonas pusilla</name>
    <name type="common">Picoplanktonic green alga</name>
    <name type="synonym">Chromulina pusilla</name>
    <dbReference type="NCBI Taxonomy" id="38833"/>
    <lineage>
        <taxon>Eukaryota</taxon>
        <taxon>Viridiplantae</taxon>
        <taxon>Chlorophyta</taxon>
        <taxon>Mamiellophyceae</taxon>
        <taxon>Mamiellales</taxon>
        <taxon>Mamiellaceae</taxon>
        <taxon>Micromonas</taxon>
    </lineage>
</organism>
<keyword evidence="7 12" id="KW-0931">ER-Golgi transport</keyword>
<dbReference type="GO" id="GO:0005198">
    <property type="term" value="F:structural molecule activity"/>
    <property type="evidence" value="ECO:0007669"/>
    <property type="project" value="InterPro"/>
</dbReference>
<dbReference type="AlphaFoldDB" id="A0A7S0CVX9"/>
<evidence type="ECO:0000256" key="3">
    <source>
        <dbReference type="ARBA" id="ARBA00011775"/>
    </source>
</evidence>
<keyword evidence="11 12" id="KW-0968">Cytoplasmic vesicle</keyword>
<keyword evidence="10 12" id="KW-0472">Membrane</keyword>
<protein>
    <recommendedName>
        <fullName evidence="12">Coatomer subunit gamma</fullName>
    </recommendedName>
</protein>
<dbReference type="GO" id="GO:0030126">
    <property type="term" value="C:COPI vesicle coat"/>
    <property type="evidence" value="ECO:0007669"/>
    <property type="project" value="InterPro"/>
</dbReference>
<feature type="domain" description="Clathrin/coatomer adaptor adaptin-like N-terminal" evidence="14">
    <location>
        <begin position="34"/>
        <end position="551"/>
    </location>
</feature>
<dbReference type="InterPro" id="IPR032154">
    <property type="entry name" value="Coatomer_g_Cpla"/>
</dbReference>
<evidence type="ECO:0000256" key="5">
    <source>
        <dbReference type="ARBA" id="ARBA00022490"/>
    </source>
</evidence>
<dbReference type="InterPro" id="IPR009028">
    <property type="entry name" value="Coatomer/calthrin_app_sub_C"/>
</dbReference>
<dbReference type="GO" id="GO:0005783">
    <property type="term" value="C:endoplasmic reticulum"/>
    <property type="evidence" value="ECO:0007669"/>
    <property type="project" value="TreeGrafter"/>
</dbReference>
<dbReference type="GO" id="GO:0006888">
    <property type="term" value="P:endoplasmic reticulum to Golgi vesicle-mediated transport"/>
    <property type="evidence" value="ECO:0007669"/>
    <property type="project" value="TreeGrafter"/>
</dbReference>
<feature type="region of interest" description="Disordered" evidence="13">
    <location>
        <begin position="597"/>
        <end position="632"/>
    </location>
</feature>
<sequence>MAESAHGVAPDGMKKRDEDSDDGMEFSPFWGIEKGAVLQEARCFNESQLDARRCQQVITKLLYLLNQGETFTKTEATEVFFSVTKLFQSKDSNLRRMVYLIIKEICPTADEVIIVTSSLMKDINSKIDLYRANAIRVLCSIIDSGLLGQIERYLKQAVVDKNAVVSSAALVSGIHLLGVNADVVRRWSNEVQEAVNSKNPVVQFHALGLLHQIKINDRLAVSKLVTQLTRSPVRSPLAQCLVIRYVAQVIKASTAESGGEGGERPFYDFLESCLRHKSEMVIFEAARVITDLNGVTPRELQPAITVLQLFLSSSKPTLRFAAIRALNKVAMIHPLSVTNCNIDMEALISDSNRSVATLAITTLLKTGAESSVDRLMKQITTFMSDIQDEFKIVVVEAIQSLCLKFPAKHRTLMNFLSGILREEGGFEFKRAIVDSILCLIKAIPEAKESGLAHLSEFIEDCEFTYLSSQILHLLGDQGPSTADPSKYIRFIYNRVILENATIRASAVCALAKFGQNCPQLRPSILVLLKRCLYDNDDEVRDRAAFFVSALQELGRDGDENSTTSSTLAKFDTPLGALEASLRAYVADERFESQAFDLSAVDHTPEAPPTPKRGAGAAKKKAAESASAPAPSVDAELESARALVASMPQFAHFGPVHKSAPAVELTEAETEYAVSCVKHVFTNHLVFQFKCTNTIEEQVLEDVSVGMELIEGEDGLFEEEDTVTLPRMPLNASGSTFVAFAMPDPAKHVAAKFACILRFTSKEVDPSSGEPEEDGYEDEYTLEDVDVSTLDLIKPSGTANFRKQWDESPEENERVDDYGLGTRESLEEAVDAVSTILGMAPCEGSEAVPPNARSHATLLSGTFVGDVRVLVRLNLGIDANQNVAMKLTVRSSDPAVSDLIHQIIANA</sequence>
<evidence type="ECO:0000256" key="13">
    <source>
        <dbReference type="SAM" id="MobiDB-lite"/>
    </source>
</evidence>
<dbReference type="InterPro" id="IPR017106">
    <property type="entry name" value="Coatomer_gsu"/>
</dbReference>
<dbReference type="GO" id="GO:0009306">
    <property type="term" value="P:protein secretion"/>
    <property type="evidence" value="ECO:0007669"/>
    <property type="project" value="TreeGrafter"/>
</dbReference>
<evidence type="ECO:0000259" key="14">
    <source>
        <dbReference type="Pfam" id="PF01602"/>
    </source>
</evidence>
<evidence type="ECO:0000256" key="4">
    <source>
        <dbReference type="ARBA" id="ARBA00022448"/>
    </source>
</evidence>
<dbReference type="Gene3D" id="1.25.10.10">
    <property type="entry name" value="Leucine-rich Repeat Variant"/>
    <property type="match status" value="2"/>
</dbReference>
<evidence type="ECO:0000256" key="9">
    <source>
        <dbReference type="ARBA" id="ARBA00023034"/>
    </source>
</evidence>
<feature type="domain" description="Coatomer subunit gamma C-terminal" evidence="16">
    <location>
        <begin position="790"/>
        <end position="903"/>
    </location>
</feature>
<dbReference type="SUPFAM" id="SSF55711">
    <property type="entry name" value="Subdomain of clathrin and coatomer appendage domain"/>
    <property type="match status" value="1"/>
</dbReference>
<comment type="subunit">
    <text evidence="3">Oligomeric complex that consists of at least the alpha, beta, beta', gamma, delta, epsilon and zeta subunits.</text>
</comment>
<evidence type="ECO:0000256" key="7">
    <source>
        <dbReference type="ARBA" id="ARBA00022892"/>
    </source>
</evidence>
<dbReference type="PANTHER" id="PTHR10261:SF0">
    <property type="entry name" value="COATOMER SUBUNIT GAMMA-2"/>
    <property type="match status" value="1"/>
</dbReference>
<dbReference type="PIRSF" id="PIRSF037093">
    <property type="entry name" value="Coatomer_gamma_subunit"/>
    <property type="match status" value="1"/>
</dbReference>
<dbReference type="PANTHER" id="PTHR10261">
    <property type="entry name" value="COATOMER SUBUNIT GAMMA"/>
    <property type="match status" value="1"/>
</dbReference>
<dbReference type="SUPFAM" id="SSF48371">
    <property type="entry name" value="ARM repeat"/>
    <property type="match status" value="1"/>
</dbReference>
<proteinExistence type="inferred from homology"/>
<comment type="function">
    <text evidence="12">The coatomer is a cytosolic protein complex that binds to dilysine motifs and reversibly associates with Golgi non-clathrin-coated vesicles, which further mediate biosynthetic protein transport from the ER, via the Golgi up to the trans Golgi network. Coatomer complex is required for budding from Golgi membranes, and is essential for the retrograde Golgi-to-ER transport of dilysine-tagged proteins.</text>
</comment>